<feature type="non-terminal residue" evidence="2">
    <location>
        <position position="1"/>
    </location>
</feature>
<dbReference type="EMBL" id="LAZR01018148">
    <property type="protein sequence ID" value="KKL97523.1"/>
    <property type="molecule type" value="Genomic_DNA"/>
</dbReference>
<sequence length="713" mass="83050">PDVQDISETIHEIIGEIKVKEELQHKQESLNAEIVSLTGNLTNSESESEVLKEKYKKIKKIKEQIDEAQKKLDELNIKSEKENENLRDIDNQLTDAKSAKKICDDTKEAHDKHGELSSNLEILEQEFEKLNAHKEDLRIKNENYIKKSTYLTQLEEVLKNTGTNEKKLPKLEKVNQEHSELANRIREIEATIAEINAKEEQQGKLEVRASSISNNIKNLEEKLSELPELVKKYKIVEDIELRIKDYEINVANLTNQLEFFQNNQEKINQHKCPFVDQTCKNLEEGTFDEDIFSNEIKTKEKSLQDIKKQIEKAKVEIHEKEILKGKMEVLEKDKITIKNYKVQHQDYQDEIKALKKVVGIKPQVIKDKKEQEQRKQSLEEDVKEYLIIKNEVEKMPKLKKEIAPLRLQITDYNKEIETIEVEIKKLGHIPKERIKTKANITSLSERNNSYILHIKTANKLLDIETKRQTIFNNLNETKSQSKHQGQLLADLRPKFDKEEFLSIEQEVSGTDQNIAVLKSQLDEKSKNLKENEAKLKEVSKKEKKLEGLKTQKARLNTLKSFLGKLRVWIREFVPKFRAALIAKINVIASEIYRSIREEEDAGLRWLQNYDIEITTSKSQKKFHKLSGGEKMAAALSVRLAILKSLANIDFAFFDEPTTNLDQTSRINLSKYIHNIKGFEQLFVISHDDTFKRQSEYVIKFTKDDQDITKIEVL</sequence>
<dbReference type="SUPFAM" id="SSF52540">
    <property type="entry name" value="P-loop containing nucleoside triphosphate hydrolases"/>
    <property type="match status" value="1"/>
</dbReference>
<feature type="coiled-coil region" evidence="1">
    <location>
        <begin position="171"/>
        <end position="270"/>
    </location>
</feature>
<evidence type="ECO:0000313" key="2">
    <source>
        <dbReference type="EMBL" id="KKL97523.1"/>
    </source>
</evidence>
<name>A0A0F9GFH4_9ZZZZ</name>
<dbReference type="PANTHER" id="PTHR32114:SF2">
    <property type="entry name" value="ABC TRANSPORTER ABCH.3"/>
    <property type="match status" value="1"/>
</dbReference>
<dbReference type="PANTHER" id="PTHR32114">
    <property type="entry name" value="ABC TRANSPORTER ABCH.3"/>
    <property type="match status" value="1"/>
</dbReference>
<evidence type="ECO:0008006" key="3">
    <source>
        <dbReference type="Google" id="ProtNLM"/>
    </source>
</evidence>
<keyword evidence="1" id="KW-0175">Coiled coil</keyword>
<feature type="coiled-coil region" evidence="1">
    <location>
        <begin position="20"/>
        <end position="147"/>
    </location>
</feature>
<accession>A0A0F9GFH4</accession>
<organism evidence="2">
    <name type="scientific">marine sediment metagenome</name>
    <dbReference type="NCBI Taxonomy" id="412755"/>
    <lineage>
        <taxon>unclassified sequences</taxon>
        <taxon>metagenomes</taxon>
        <taxon>ecological metagenomes</taxon>
    </lineage>
</organism>
<evidence type="ECO:0000256" key="1">
    <source>
        <dbReference type="SAM" id="Coils"/>
    </source>
</evidence>
<dbReference type="Gene3D" id="3.40.50.300">
    <property type="entry name" value="P-loop containing nucleotide triphosphate hydrolases"/>
    <property type="match status" value="1"/>
</dbReference>
<feature type="coiled-coil region" evidence="1">
    <location>
        <begin position="296"/>
        <end position="395"/>
    </location>
</feature>
<proteinExistence type="predicted"/>
<gene>
    <name evidence="2" type="ORF">LCGC14_1833620</name>
</gene>
<feature type="coiled-coil region" evidence="1">
    <location>
        <begin position="514"/>
        <end position="558"/>
    </location>
</feature>
<dbReference type="AlphaFoldDB" id="A0A0F9GFH4"/>
<protein>
    <recommendedName>
        <fullName evidence="3">RecF/RecN/SMC N-terminal domain-containing protein</fullName>
    </recommendedName>
</protein>
<dbReference type="InterPro" id="IPR027417">
    <property type="entry name" value="P-loop_NTPase"/>
</dbReference>
<comment type="caution">
    <text evidence="2">The sequence shown here is derived from an EMBL/GenBank/DDBJ whole genome shotgun (WGS) entry which is preliminary data.</text>
</comment>
<reference evidence="2" key="1">
    <citation type="journal article" date="2015" name="Nature">
        <title>Complex archaea that bridge the gap between prokaryotes and eukaryotes.</title>
        <authorList>
            <person name="Spang A."/>
            <person name="Saw J.H."/>
            <person name="Jorgensen S.L."/>
            <person name="Zaremba-Niedzwiedzka K."/>
            <person name="Martijn J."/>
            <person name="Lind A.E."/>
            <person name="van Eijk R."/>
            <person name="Schleper C."/>
            <person name="Guy L."/>
            <person name="Ettema T.J."/>
        </authorList>
    </citation>
    <scope>NUCLEOTIDE SEQUENCE</scope>
</reference>